<evidence type="ECO:0000256" key="1">
    <source>
        <dbReference type="ARBA" id="ARBA00024347"/>
    </source>
</evidence>
<evidence type="ECO:0000259" key="2">
    <source>
        <dbReference type="Pfam" id="PF00644"/>
    </source>
</evidence>
<name>A0A8C5N1Y6_9ANUR</name>
<reference evidence="3" key="1">
    <citation type="submission" date="2025-08" db="UniProtKB">
        <authorList>
            <consortium name="Ensembl"/>
        </authorList>
    </citation>
    <scope>IDENTIFICATION</scope>
</reference>
<dbReference type="PANTHER" id="PTHR36542:SF2">
    <property type="entry name" value="GIG2-LIKE PROTEIN DRED-RELATED"/>
    <property type="match status" value="1"/>
</dbReference>
<keyword evidence="4" id="KW-1185">Reference proteome</keyword>
<dbReference type="Ensembl" id="ENSLLET00000021182.1">
    <property type="protein sequence ID" value="ENSLLEP00000020379.1"/>
    <property type="gene ID" value="ENSLLEG00000012904.1"/>
</dbReference>
<dbReference type="Proteomes" id="UP000694569">
    <property type="component" value="Unplaced"/>
</dbReference>
<proteinExistence type="inferred from homology"/>
<reference evidence="3" key="2">
    <citation type="submission" date="2025-09" db="UniProtKB">
        <authorList>
            <consortium name="Ensembl"/>
        </authorList>
    </citation>
    <scope>IDENTIFICATION</scope>
</reference>
<evidence type="ECO:0000313" key="4">
    <source>
        <dbReference type="Proteomes" id="UP000694569"/>
    </source>
</evidence>
<accession>A0A8C5N1Y6</accession>
<dbReference type="SUPFAM" id="SSF56399">
    <property type="entry name" value="ADP-ribosylation"/>
    <property type="match status" value="1"/>
</dbReference>
<dbReference type="GO" id="GO:0005737">
    <property type="term" value="C:cytoplasm"/>
    <property type="evidence" value="ECO:0007669"/>
    <property type="project" value="TreeGrafter"/>
</dbReference>
<dbReference type="Gene3D" id="3.90.175.10">
    <property type="entry name" value="Diphtheria Toxin, domain 1"/>
    <property type="match status" value="1"/>
</dbReference>
<comment type="similarity">
    <text evidence="1">Belongs to the ARTD/PARP family.</text>
</comment>
<dbReference type="Pfam" id="PF00644">
    <property type="entry name" value="PARP"/>
    <property type="match status" value="1"/>
</dbReference>
<dbReference type="PANTHER" id="PTHR36542">
    <property type="entry name" value="GIG2-LIKE PROTEIN DRED-RELATED"/>
    <property type="match status" value="1"/>
</dbReference>
<feature type="domain" description="PARP catalytic" evidence="2">
    <location>
        <begin position="25"/>
        <end position="111"/>
    </location>
</feature>
<organism evidence="3 4">
    <name type="scientific">Leptobrachium leishanense</name>
    <name type="common">Leishan spiny toad</name>
    <dbReference type="NCBI Taxonomy" id="445787"/>
    <lineage>
        <taxon>Eukaryota</taxon>
        <taxon>Metazoa</taxon>
        <taxon>Chordata</taxon>
        <taxon>Craniata</taxon>
        <taxon>Vertebrata</taxon>
        <taxon>Euteleostomi</taxon>
        <taxon>Amphibia</taxon>
        <taxon>Batrachia</taxon>
        <taxon>Anura</taxon>
        <taxon>Pelobatoidea</taxon>
        <taxon>Megophryidae</taxon>
        <taxon>Leptobrachium</taxon>
    </lineage>
</organism>
<dbReference type="OrthoDB" id="9894570at2759"/>
<dbReference type="GeneTree" id="ENSGT00940000163496"/>
<dbReference type="GO" id="GO:0003950">
    <property type="term" value="F:NAD+ poly-ADP-ribosyltransferase activity"/>
    <property type="evidence" value="ECO:0007669"/>
    <property type="project" value="InterPro"/>
</dbReference>
<dbReference type="InterPro" id="IPR012317">
    <property type="entry name" value="Poly(ADP-ribose)pol_cat_dom"/>
</dbReference>
<protein>
    <recommendedName>
        <fullName evidence="2">PARP catalytic domain-containing protein</fullName>
    </recommendedName>
</protein>
<dbReference type="AlphaFoldDB" id="A0A8C5N1Y6"/>
<sequence length="182" mass="20625">LKEESLPEFCETCLLSNDQPVDGKLYTMYHGTTLAAAENIIDEGFKKSDDGLLGRGVYLSRDIKKASLYPRHDRSDQVILKVRVNVGKVKQINGQGFGMVERLLEEDCVWDPNRIKVLGVVKAPTEYVNGIRVTPDHEVLELDDLWWQEKLPGFCEVSLSSNEQPENGNIYIMYHVCPLLSE</sequence>
<evidence type="ECO:0000313" key="3">
    <source>
        <dbReference type="Ensembl" id="ENSLLEP00000020379.1"/>
    </source>
</evidence>